<dbReference type="PANTHER" id="PTHR43861">
    <property type="entry name" value="TRANS-ACONITATE 2-METHYLTRANSFERASE-RELATED"/>
    <property type="match status" value="1"/>
</dbReference>
<dbReference type="CDD" id="cd02440">
    <property type="entry name" value="AdoMet_MTases"/>
    <property type="match status" value="1"/>
</dbReference>
<proteinExistence type="predicted"/>
<gene>
    <name evidence="3" type="ORF">GCM10022421_19840</name>
</gene>
<evidence type="ECO:0000256" key="1">
    <source>
        <dbReference type="ARBA" id="ARBA00022679"/>
    </source>
</evidence>
<protein>
    <recommendedName>
        <fullName evidence="2">Methyltransferase domain-containing protein</fullName>
    </recommendedName>
</protein>
<dbReference type="SMART" id="SM00028">
    <property type="entry name" value="TPR"/>
    <property type="match status" value="3"/>
</dbReference>
<dbReference type="PANTHER" id="PTHR43861:SF6">
    <property type="entry name" value="METHYLTRANSFERASE TYPE 11"/>
    <property type="match status" value="1"/>
</dbReference>
<dbReference type="Gene3D" id="3.40.50.150">
    <property type="entry name" value="Vaccinia Virus protein VP39"/>
    <property type="match status" value="1"/>
</dbReference>
<organism evidence="3 4">
    <name type="scientific">Oceanisphaera sediminis</name>
    <dbReference type="NCBI Taxonomy" id="981381"/>
    <lineage>
        <taxon>Bacteria</taxon>
        <taxon>Pseudomonadati</taxon>
        <taxon>Pseudomonadota</taxon>
        <taxon>Gammaproteobacteria</taxon>
        <taxon>Aeromonadales</taxon>
        <taxon>Aeromonadaceae</taxon>
        <taxon>Oceanisphaera</taxon>
    </lineage>
</organism>
<evidence type="ECO:0000313" key="4">
    <source>
        <dbReference type="Proteomes" id="UP001501479"/>
    </source>
</evidence>
<dbReference type="SUPFAM" id="SSF48452">
    <property type="entry name" value="TPR-like"/>
    <property type="match status" value="1"/>
</dbReference>
<feature type="domain" description="Methyltransferase" evidence="2">
    <location>
        <begin position="390"/>
        <end position="466"/>
    </location>
</feature>
<dbReference type="InterPro" id="IPR029063">
    <property type="entry name" value="SAM-dependent_MTases_sf"/>
</dbReference>
<dbReference type="InterPro" id="IPR019734">
    <property type="entry name" value="TPR_rpt"/>
</dbReference>
<dbReference type="Pfam" id="PF14559">
    <property type="entry name" value="TPR_19"/>
    <property type="match status" value="1"/>
</dbReference>
<comment type="caution">
    <text evidence="3">The sequence shown here is derived from an EMBL/GenBank/DDBJ whole genome shotgun (WGS) entry which is preliminary data.</text>
</comment>
<dbReference type="EMBL" id="BAABDS010000031">
    <property type="protein sequence ID" value="GAA3712548.1"/>
    <property type="molecule type" value="Genomic_DNA"/>
</dbReference>
<reference evidence="4" key="1">
    <citation type="journal article" date="2019" name="Int. J. Syst. Evol. Microbiol.">
        <title>The Global Catalogue of Microorganisms (GCM) 10K type strain sequencing project: providing services to taxonomists for standard genome sequencing and annotation.</title>
        <authorList>
            <consortium name="The Broad Institute Genomics Platform"/>
            <consortium name="The Broad Institute Genome Sequencing Center for Infectious Disease"/>
            <person name="Wu L."/>
            <person name="Ma J."/>
        </authorList>
    </citation>
    <scope>NUCLEOTIDE SEQUENCE [LARGE SCALE GENOMIC DNA]</scope>
    <source>
        <strain evidence="4">JCM 17329</strain>
    </source>
</reference>
<keyword evidence="1" id="KW-0808">Transferase</keyword>
<keyword evidence="4" id="KW-1185">Reference proteome</keyword>
<name>A0ABP7E3A4_9GAMM</name>
<dbReference type="SUPFAM" id="SSF53335">
    <property type="entry name" value="S-adenosyl-L-methionine-dependent methyltransferases"/>
    <property type="match status" value="1"/>
</dbReference>
<sequence>MGDWFGLSSLDLAQIEKQPQRTQLALYLATAQAQLGNIPSAKLSAETAKHWGVDNNTLAKFLLSCLSTSLSKAAALSGNVEKTHNLMKQALCLVASEKETQILISARLVEQLRQLDLSTSKCPTDWQLLIKPPAQQLLPMSKATLEKVKLKKAVAYLNKKQPDMAEELLVEMLLINPESIAALQELAKIKMQQQRWSEAETLHSRLLKAQPLAIKSVILKSQMLRNQDRLEEGTQLLEQAISLGLYNTNLIHQLAVAYRDTQNWKMSEKYILKILKEDPEYSESQLSFATFSADVLRKRKKVQQAYTHLKKAVNKAQLDKKEIPLTTKAILEELKREKKSAEYSIEVSKHFYDSIYAESEEYQVDPKDSIYLPVWKEVVEFIKKQNIKSVLDIGCGPGQFAQYISREIPDLNYIGIDYSQVAIDKAKNKNPSIDFYTLDIMEPGALEKFNVEAFVILEVLEHIDNDLELLSRLPKGKKVIFSVPNFDSFGHVRVFKSPSDVYDRFFDTVNIKKLKEIGIKNKAKIYLSYFF</sequence>
<dbReference type="InterPro" id="IPR041698">
    <property type="entry name" value="Methyltransf_25"/>
</dbReference>
<evidence type="ECO:0000259" key="2">
    <source>
        <dbReference type="Pfam" id="PF13649"/>
    </source>
</evidence>
<dbReference type="Pfam" id="PF13649">
    <property type="entry name" value="Methyltransf_25"/>
    <property type="match status" value="1"/>
</dbReference>
<evidence type="ECO:0000313" key="3">
    <source>
        <dbReference type="EMBL" id="GAA3712548.1"/>
    </source>
</evidence>
<dbReference type="InterPro" id="IPR011990">
    <property type="entry name" value="TPR-like_helical_dom_sf"/>
</dbReference>
<dbReference type="Proteomes" id="UP001501479">
    <property type="component" value="Unassembled WGS sequence"/>
</dbReference>
<accession>A0ABP7E3A4</accession>
<dbReference type="Gene3D" id="1.25.40.10">
    <property type="entry name" value="Tetratricopeptide repeat domain"/>
    <property type="match status" value="1"/>
</dbReference>